<keyword evidence="1" id="KW-1133">Transmembrane helix</keyword>
<feature type="transmembrane region" description="Helical" evidence="1">
    <location>
        <begin position="12"/>
        <end position="31"/>
    </location>
</feature>
<name>A0ABX0ACG6_9BACI</name>
<sequence>MNEGIVLGDAIYQIVVFLVLFSIIWAIFSIIRNSIKKKKHIENIDRKLDNLIEQIKKDK</sequence>
<reference evidence="2 3" key="1">
    <citation type="submission" date="2020-01" db="EMBL/GenBank/DDBJ databases">
        <title>A novel Bacillus sp. from Pasinler.</title>
        <authorList>
            <person name="Adiguzel A."/>
            <person name="Ay H."/>
            <person name="Baltaci M.O."/>
        </authorList>
    </citation>
    <scope>NUCLEOTIDE SEQUENCE [LARGE SCALE GENOMIC DNA]</scope>
    <source>
        <strain evidence="2 3">P1</strain>
    </source>
</reference>
<proteinExistence type="predicted"/>
<keyword evidence="1" id="KW-0812">Transmembrane</keyword>
<dbReference type="EMBL" id="JAACYS010000087">
    <property type="protein sequence ID" value="NCU18863.1"/>
    <property type="molecule type" value="Genomic_DNA"/>
</dbReference>
<keyword evidence="1" id="KW-0472">Membrane</keyword>
<evidence type="ECO:0000313" key="3">
    <source>
        <dbReference type="Proteomes" id="UP000743899"/>
    </source>
</evidence>
<protein>
    <submittedName>
        <fullName evidence="2">DUF4083 domain-containing protein</fullName>
    </submittedName>
</protein>
<organism evidence="2 3">
    <name type="scientific">Pallidibacillus pasinlerensis</name>
    <dbReference type="NCBI Taxonomy" id="2703818"/>
    <lineage>
        <taxon>Bacteria</taxon>
        <taxon>Bacillati</taxon>
        <taxon>Bacillota</taxon>
        <taxon>Bacilli</taxon>
        <taxon>Bacillales</taxon>
        <taxon>Bacillaceae</taxon>
        <taxon>Pallidibacillus</taxon>
    </lineage>
</organism>
<evidence type="ECO:0000256" key="1">
    <source>
        <dbReference type="SAM" id="Phobius"/>
    </source>
</evidence>
<dbReference type="InterPro" id="IPR025143">
    <property type="entry name" value="DUF4083"/>
</dbReference>
<dbReference type="Pfam" id="PF13314">
    <property type="entry name" value="DUF4083"/>
    <property type="match status" value="1"/>
</dbReference>
<comment type="caution">
    <text evidence="2">The sequence shown here is derived from an EMBL/GenBank/DDBJ whole genome shotgun (WGS) entry which is preliminary data.</text>
</comment>
<dbReference type="RefSeq" id="WP_161921691.1">
    <property type="nucleotide sequence ID" value="NZ_JAACYS010000087.1"/>
</dbReference>
<keyword evidence="3" id="KW-1185">Reference proteome</keyword>
<dbReference type="Proteomes" id="UP000743899">
    <property type="component" value="Unassembled WGS sequence"/>
</dbReference>
<accession>A0ABX0ACG6</accession>
<evidence type="ECO:0000313" key="2">
    <source>
        <dbReference type="EMBL" id="NCU18863.1"/>
    </source>
</evidence>
<gene>
    <name evidence="2" type="ORF">GW534_14365</name>
</gene>